<keyword evidence="1" id="KW-0472">Membrane</keyword>
<dbReference type="RefSeq" id="WP_150381671.1">
    <property type="nucleotide sequence ID" value="NZ_RZUI01000010.1"/>
</dbReference>
<dbReference type="Proteomes" id="UP000412028">
    <property type="component" value="Unassembled WGS sequence"/>
</dbReference>
<accession>A0A5M9ZWB0</accession>
<name>A0A5M9ZWB0_9BIFI</name>
<keyword evidence="1" id="KW-0812">Transmembrane</keyword>
<keyword evidence="1" id="KW-1133">Transmembrane helix</keyword>
<comment type="caution">
    <text evidence="2">The sequence shown here is derived from an EMBL/GenBank/DDBJ whole genome shotgun (WGS) entry which is preliminary data.</text>
</comment>
<protein>
    <recommendedName>
        <fullName evidence="4">Sugar-binding protein</fullName>
    </recommendedName>
</protein>
<reference evidence="2 3" key="1">
    <citation type="journal article" date="2019" name="Syst. Appl. Microbiol.">
        <title>Characterization of Bifidobacterium species in feaces of the Egyptian fruit bat: Description of B. vespertilionis sp. nov. and B. rousetti sp. nov.</title>
        <authorList>
            <person name="Modesto M."/>
            <person name="Satti M."/>
            <person name="Watanabe K."/>
            <person name="Puglisi E."/>
            <person name="Morelli L."/>
            <person name="Huang C.-H."/>
            <person name="Liou J.-S."/>
            <person name="Miyashita M."/>
            <person name="Tamura T."/>
            <person name="Saito S."/>
            <person name="Mori K."/>
            <person name="Huang L."/>
            <person name="Sciavilla P."/>
            <person name="Sandri C."/>
            <person name="Spiezio C."/>
            <person name="Vitali F."/>
            <person name="Cavalieri D."/>
            <person name="Perpetuini G."/>
            <person name="Tofalo R."/>
            <person name="Bonetti A."/>
            <person name="Arita M."/>
            <person name="Mattarelli P."/>
        </authorList>
    </citation>
    <scope>NUCLEOTIDE SEQUENCE [LARGE SCALE GENOMIC DNA]</scope>
    <source>
        <strain evidence="2 3">RST7</strain>
    </source>
</reference>
<evidence type="ECO:0000256" key="1">
    <source>
        <dbReference type="SAM" id="Phobius"/>
    </source>
</evidence>
<gene>
    <name evidence="2" type="ORF">EMO89_08385</name>
</gene>
<proteinExistence type="predicted"/>
<dbReference type="AlphaFoldDB" id="A0A5M9ZWB0"/>
<evidence type="ECO:0000313" key="2">
    <source>
        <dbReference type="EMBL" id="KAA8829300.1"/>
    </source>
</evidence>
<evidence type="ECO:0008006" key="4">
    <source>
        <dbReference type="Google" id="ProtNLM"/>
    </source>
</evidence>
<feature type="transmembrane region" description="Helical" evidence="1">
    <location>
        <begin position="66"/>
        <end position="88"/>
    </location>
</feature>
<dbReference type="EMBL" id="RZUI01000010">
    <property type="protein sequence ID" value="KAA8829300.1"/>
    <property type="molecule type" value="Genomic_DNA"/>
</dbReference>
<organism evidence="2 3">
    <name type="scientific">Bifidobacterium tissieri</name>
    <dbReference type="NCBI Taxonomy" id="1630162"/>
    <lineage>
        <taxon>Bacteria</taxon>
        <taxon>Bacillati</taxon>
        <taxon>Actinomycetota</taxon>
        <taxon>Actinomycetes</taxon>
        <taxon>Bifidobacteriales</taxon>
        <taxon>Bifidobacteriaceae</taxon>
        <taxon>Bifidobacterium</taxon>
    </lineage>
</organism>
<dbReference type="OrthoDB" id="3229207at2"/>
<evidence type="ECO:0000313" key="3">
    <source>
        <dbReference type="Proteomes" id="UP000412028"/>
    </source>
</evidence>
<sequence length="281" mass="29485">MAEEYNWPIDDIRAASGAKNDSTGNGGFTLFSFPPTTSTGRMPLLDPSALAARSGSVLPSDPARRLTIILTSVVVVVAAAACGGFVFLQNKDATQAAFDSCQQSVSIYQQSTDRLKKTVESVQPATQVTADAVADPATLDNLQKAISDTQNVPQITNDCNPSAGIGQNKSVDDNITKQTRDLGTKSENVLDASNAVLKSKDAKEAQAARLDLTNQLKDVQLFFSSAAASKADPAARTQLSDAINQAQQLVSTNQIMSTTVYKNAAGALQGAVDNVNKSSLS</sequence>